<name>A0A8S3RDT1_MYTED</name>
<dbReference type="OrthoDB" id="6181241at2759"/>
<dbReference type="AlphaFoldDB" id="A0A8S3RDT1"/>
<feature type="transmembrane region" description="Helical" evidence="7">
    <location>
        <begin position="255"/>
        <end position="275"/>
    </location>
</feature>
<feature type="transmembrane region" description="Helical" evidence="7">
    <location>
        <begin position="105"/>
        <end position="132"/>
    </location>
</feature>
<dbReference type="PANTHER" id="PTHR16024:SF6">
    <property type="entry name" value="XK-RELATED PROTEIN"/>
    <property type="match status" value="1"/>
</dbReference>
<dbReference type="Proteomes" id="UP000683360">
    <property type="component" value="Unassembled WGS sequence"/>
</dbReference>
<accession>A0A8S3RDT1</accession>
<evidence type="ECO:0000256" key="2">
    <source>
        <dbReference type="ARBA" id="ARBA00008789"/>
    </source>
</evidence>
<dbReference type="InterPro" id="IPR018629">
    <property type="entry name" value="XK-rel"/>
</dbReference>
<evidence type="ECO:0000256" key="6">
    <source>
        <dbReference type="ARBA" id="ARBA00023136"/>
    </source>
</evidence>
<evidence type="ECO:0000256" key="5">
    <source>
        <dbReference type="ARBA" id="ARBA00022989"/>
    </source>
</evidence>
<dbReference type="PANTHER" id="PTHR16024">
    <property type="entry name" value="XK-RELATED PROTEIN"/>
    <property type="match status" value="1"/>
</dbReference>
<evidence type="ECO:0000256" key="4">
    <source>
        <dbReference type="ARBA" id="ARBA00022692"/>
    </source>
</evidence>
<dbReference type="GO" id="GO:0005886">
    <property type="term" value="C:plasma membrane"/>
    <property type="evidence" value="ECO:0007669"/>
    <property type="project" value="UniProtKB-SubCell"/>
</dbReference>
<evidence type="ECO:0000313" key="9">
    <source>
        <dbReference type="Proteomes" id="UP000683360"/>
    </source>
</evidence>
<feature type="transmembrane region" description="Helical" evidence="7">
    <location>
        <begin position="63"/>
        <end position="84"/>
    </location>
</feature>
<keyword evidence="3" id="KW-1003">Cell membrane</keyword>
<keyword evidence="6 7" id="KW-0472">Membrane</keyword>
<feature type="transmembrane region" description="Helical" evidence="7">
    <location>
        <begin position="356"/>
        <end position="373"/>
    </location>
</feature>
<gene>
    <name evidence="8" type="ORF">MEDL_19146</name>
</gene>
<comment type="subcellular location">
    <subcellularLocation>
        <location evidence="1">Cell membrane</location>
        <topology evidence="1">Multi-pass membrane protein</topology>
    </subcellularLocation>
    <subcellularLocation>
        <location evidence="7">Membrane</location>
        <topology evidence="7">Multi-pass membrane protein</topology>
    </subcellularLocation>
</comment>
<feature type="transmembrane region" description="Helical" evidence="7">
    <location>
        <begin position="178"/>
        <end position="197"/>
    </location>
</feature>
<keyword evidence="4 7" id="KW-0812">Transmembrane</keyword>
<keyword evidence="5 7" id="KW-1133">Transmembrane helix</keyword>
<keyword evidence="9" id="KW-1185">Reference proteome</keyword>
<comment type="caution">
    <text evidence="8">The sequence shown here is derived from an EMBL/GenBank/DDBJ whole genome shotgun (WGS) entry which is preliminary data.</text>
</comment>
<feature type="transmembrane region" description="Helical" evidence="7">
    <location>
        <begin position="138"/>
        <end position="157"/>
    </location>
</feature>
<sequence>MEFMTTASNWDFTTTPYYLNCTKAGASLINNTITTPFESLETTTYNYYHDYDALSTSSETIKIISMVCAIFGMVILIILYAAAYRMCCSGKQPYHDSCIKGTIHVILTLLTYVLYLFDTLSDVFLFLHYISIGQTSKFLLVMAFTFAPVLFLAFIFFAKHHEKLECDYKDLSCREQMCFQMFGLVLVLVCSPFAALLPTHTYAQVLARGKTNLKFEYLTSYITLVEATLESAPQLTVQIYLLITDSHTDTTYTGMIRSLSIIASSLGLAWSLNAFKHQNRKKNHNKEDGFCVKFIHWISRFAEIVPRIILIALCTAEYSVYALIFIFYRILCGIMYSICERLTIGKSFRFLEEPDLILGIVGNIFCYSVSKIYQCQKKEQCGGKFFVGYYIIYYIENGIMLFLWYSDDPALLQMKIGGACSNHAWWAPGVIVVVIILCVLQLLFLYLYYRLRGKQHQSIAQNMSSGTCHQSASLNSDSCTNYGQFDNNGFQDERQTYNFQDGQVASPYDIDSQYANDSQMQPYRGYERNNQPIYRYPREELHVTQSYESDVNNIWNIEPYPNVSQNSQQIQQYNMNPLQQWNDYHSQSEWYESNMSNRQTHFASTFHNQTFVGNVSSSYQSSMQSMTQGAVFTGTQYNSQGEYRFSGY</sequence>
<organism evidence="8 9">
    <name type="scientific">Mytilus edulis</name>
    <name type="common">Blue mussel</name>
    <dbReference type="NCBI Taxonomy" id="6550"/>
    <lineage>
        <taxon>Eukaryota</taxon>
        <taxon>Metazoa</taxon>
        <taxon>Spiralia</taxon>
        <taxon>Lophotrochozoa</taxon>
        <taxon>Mollusca</taxon>
        <taxon>Bivalvia</taxon>
        <taxon>Autobranchia</taxon>
        <taxon>Pteriomorphia</taxon>
        <taxon>Mytilida</taxon>
        <taxon>Mytiloidea</taxon>
        <taxon>Mytilidae</taxon>
        <taxon>Mytilinae</taxon>
        <taxon>Mytilus</taxon>
    </lineage>
</organism>
<reference evidence="8" key="1">
    <citation type="submission" date="2021-03" db="EMBL/GenBank/DDBJ databases">
        <authorList>
            <person name="Bekaert M."/>
        </authorList>
    </citation>
    <scope>NUCLEOTIDE SEQUENCE</scope>
</reference>
<feature type="transmembrane region" description="Helical" evidence="7">
    <location>
        <begin position="425"/>
        <end position="449"/>
    </location>
</feature>
<dbReference type="GO" id="GO:0043652">
    <property type="term" value="P:engulfment of apoptotic cell"/>
    <property type="evidence" value="ECO:0007669"/>
    <property type="project" value="TreeGrafter"/>
</dbReference>
<evidence type="ECO:0000256" key="1">
    <source>
        <dbReference type="ARBA" id="ARBA00004651"/>
    </source>
</evidence>
<feature type="transmembrane region" description="Helical" evidence="7">
    <location>
        <begin position="308"/>
        <end position="336"/>
    </location>
</feature>
<proteinExistence type="inferred from homology"/>
<dbReference type="Pfam" id="PF09815">
    <property type="entry name" value="XK-related"/>
    <property type="match status" value="1"/>
</dbReference>
<feature type="transmembrane region" description="Helical" evidence="7">
    <location>
        <begin position="385"/>
        <end position="405"/>
    </location>
</feature>
<dbReference type="GO" id="GO:0070782">
    <property type="term" value="P:phosphatidylserine exposure on apoptotic cell surface"/>
    <property type="evidence" value="ECO:0007669"/>
    <property type="project" value="TreeGrafter"/>
</dbReference>
<protein>
    <recommendedName>
        <fullName evidence="7">XK-related protein</fullName>
    </recommendedName>
</protein>
<evidence type="ECO:0000256" key="7">
    <source>
        <dbReference type="RuleBase" id="RU910716"/>
    </source>
</evidence>
<evidence type="ECO:0000256" key="3">
    <source>
        <dbReference type="ARBA" id="ARBA00022475"/>
    </source>
</evidence>
<dbReference type="InterPro" id="IPR050895">
    <property type="entry name" value="XK-related_scramblase"/>
</dbReference>
<evidence type="ECO:0000313" key="8">
    <source>
        <dbReference type="EMBL" id="CAG2204720.1"/>
    </source>
</evidence>
<comment type="similarity">
    <text evidence="2 7">Belongs to the XK family.</text>
</comment>
<dbReference type="GO" id="GO:1902742">
    <property type="term" value="P:apoptotic process involved in development"/>
    <property type="evidence" value="ECO:0007669"/>
    <property type="project" value="TreeGrafter"/>
</dbReference>
<dbReference type="EMBL" id="CAJPWZ010000979">
    <property type="protein sequence ID" value="CAG2204720.1"/>
    <property type="molecule type" value="Genomic_DNA"/>
</dbReference>